<comment type="caution">
    <text evidence="2">The sequence shown here is derived from an EMBL/GenBank/DDBJ whole genome shotgun (WGS) entry which is preliminary data.</text>
</comment>
<name>A0A4Y2LUQ7_ARAVE</name>
<accession>A0A4Y2LUQ7</accession>
<organism evidence="2 3">
    <name type="scientific">Araneus ventricosus</name>
    <name type="common">Orbweaver spider</name>
    <name type="synonym">Epeira ventricosa</name>
    <dbReference type="NCBI Taxonomy" id="182803"/>
    <lineage>
        <taxon>Eukaryota</taxon>
        <taxon>Metazoa</taxon>
        <taxon>Ecdysozoa</taxon>
        <taxon>Arthropoda</taxon>
        <taxon>Chelicerata</taxon>
        <taxon>Arachnida</taxon>
        <taxon>Araneae</taxon>
        <taxon>Araneomorphae</taxon>
        <taxon>Entelegynae</taxon>
        <taxon>Araneoidea</taxon>
        <taxon>Araneidae</taxon>
        <taxon>Araneus</taxon>
    </lineage>
</organism>
<evidence type="ECO:0000256" key="1">
    <source>
        <dbReference type="SAM" id="MobiDB-lite"/>
    </source>
</evidence>
<sequence>MLFLLFQNENFSIVISCACIAGVCNWPPSSKAWARTWLHAGGRYARQDVERAPWSPSLRASPPHPHTNSYAPWSPSRIKSESLCVSHFSPIV</sequence>
<keyword evidence="3" id="KW-1185">Reference proteome</keyword>
<evidence type="ECO:0000313" key="3">
    <source>
        <dbReference type="Proteomes" id="UP000499080"/>
    </source>
</evidence>
<dbReference type="AlphaFoldDB" id="A0A4Y2LUQ7"/>
<proteinExistence type="predicted"/>
<feature type="region of interest" description="Disordered" evidence="1">
    <location>
        <begin position="54"/>
        <end position="75"/>
    </location>
</feature>
<reference evidence="2 3" key="1">
    <citation type="journal article" date="2019" name="Sci. Rep.">
        <title>Orb-weaving spider Araneus ventricosus genome elucidates the spidroin gene catalogue.</title>
        <authorList>
            <person name="Kono N."/>
            <person name="Nakamura H."/>
            <person name="Ohtoshi R."/>
            <person name="Moran D.A.P."/>
            <person name="Shinohara A."/>
            <person name="Yoshida Y."/>
            <person name="Fujiwara M."/>
            <person name="Mori M."/>
            <person name="Tomita M."/>
            <person name="Arakawa K."/>
        </authorList>
    </citation>
    <scope>NUCLEOTIDE SEQUENCE [LARGE SCALE GENOMIC DNA]</scope>
</reference>
<dbReference type="Proteomes" id="UP000499080">
    <property type="component" value="Unassembled WGS sequence"/>
</dbReference>
<protein>
    <submittedName>
        <fullName evidence="2">Uncharacterized protein</fullName>
    </submittedName>
</protein>
<dbReference type="EMBL" id="BGPR01006239">
    <property type="protein sequence ID" value="GBN17256.1"/>
    <property type="molecule type" value="Genomic_DNA"/>
</dbReference>
<evidence type="ECO:0000313" key="2">
    <source>
        <dbReference type="EMBL" id="GBN17256.1"/>
    </source>
</evidence>
<gene>
    <name evidence="2" type="ORF">AVEN_212952_1</name>
</gene>